<evidence type="ECO:0000313" key="1">
    <source>
        <dbReference type="EMBL" id="KAF6150323.1"/>
    </source>
</evidence>
<keyword evidence="2" id="KW-1185">Reference proteome</keyword>
<gene>
    <name evidence="1" type="ORF">GIB67_034022</name>
</gene>
<dbReference type="AlphaFoldDB" id="A0A7J7M632"/>
<organism evidence="1 2">
    <name type="scientific">Kingdonia uniflora</name>
    <dbReference type="NCBI Taxonomy" id="39325"/>
    <lineage>
        <taxon>Eukaryota</taxon>
        <taxon>Viridiplantae</taxon>
        <taxon>Streptophyta</taxon>
        <taxon>Embryophyta</taxon>
        <taxon>Tracheophyta</taxon>
        <taxon>Spermatophyta</taxon>
        <taxon>Magnoliopsida</taxon>
        <taxon>Ranunculales</taxon>
        <taxon>Circaeasteraceae</taxon>
        <taxon>Kingdonia</taxon>
    </lineage>
</organism>
<accession>A0A7J7M632</accession>
<comment type="caution">
    <text evidence="1">The sequence shown here is derived from an EMBL/GenBank/DDBJ whole genome shotgun (WGS) entry which is preliminary data.</text>
</comment>
<evidence type="ECO:0000313" key="2">
    <source>
        <dbReference type="Proteomes" id="UP000541444"/>
    </source>
</evidence>
<proteinExistence type="predicted"/>
<dbReference type="EMBL" id="JACGCM010001747">
    <property type="protein sequence ID" value="KAF6150323.1"/>
    <property type="molecule type" value="Genomic_DNA"/>
</dbReference>
<name>A0A7J7M632_9MAGN</name>
<protein>
    <submittedName>
        <fullName evidence="1">Uncharacterized protein</fullName>
    </submittedName>
</protein>
<dbReference type="Proteomes" id="UP000541444">
    <property type="component" value="Unassembled WGS sequence"/>
</dbReference>
<sequence>MINEAMGDVIDLSGDRGVMKTIIRQAKVNADSPSENFPLVDARLEARVVTEDSKKFIGNGLEMKHLEETTKREVYRVIDLVGEKDREMSKSSRSKDNEEVVTLIQGVHMINDSNHQEAQSNKTNPNLKPIPRVEQIEEWGFAELFGSDEQNYGIEEEVISDCKEMPVFE</sequence>
<reference evidence="1 2" key="1">
    <citation type="journal article" date="2020" name="IScience">
        <title>Genome Sequencing of the Endangered Kingdonia uniflora (Circaeasteraceae, Ranunculales) Reveals Potential Mechanisms of Evolutionary Specialization.</title>
        <authorList>
            <person name="Sun Y."/>
            <person name="Deng T."/>
            <person name="Zhang A."/>
            <person name="Moore M.J."/>
            <person name="Landis J.B."/>
            <person name="Lin N."/>
            <person name="Zhang H."/>
            <person name="Zhang X."/>
            <person name="Huang J."/>
            <person name="Zhang X."/>
            <person name="Sun H."/>
            <person name="Wang H."/>
        </authorList>
    </citation>
    <scope>NUCLEOTIDE SEQUENCE [LARGE SCALE GENOMIC DNA]</scope>
    <source>
        <strain evidence="1">TB1705</strain>
        <tissue evidence="1">Leaf</tissue>
    </source>
</reference>